<comment type="caution">
    <text evidence="1">The sequence shown here is derived from an EMBL/GenBank/DDBJ whole genome shotgun (WGS) entry which is preliminary data.</text>
</comment>
<dbReference type="PANTHER" id="PTHR47331">
    <property type="entry name" value="PHD-TYPE DOMAIN-CONTAINING PROTEIN"/>
    <property type="match status" value="1"/>
</dbReference>
<dbReference type="EMBL" id="JAIZAY010000021">
    <property type="protein sequence ID" value="KAJ8021855.1"/>
    <property type="molecule type" value="Genomic_DNA"/>
</dbReference>
<dbReference type="CDD" id="cd01644">
    <property type="entry name" value="RT_pepA17"/>
    <property type="match status" value="1"/>
</dbReference>
<protein>
    <recommendedName>
        <fullName evidence="3">Reverse transcriptase domain-containing protein</fullName>
    </recommendedName>
</protein>
<name>A0A9Q0YI91_HOLLE</name>
<gene>
    <name evidence="1" type="ORF">HOLleu_39169</name>
</gene>
<reference evidence="1" key="1">
    <citation type="submission" date="2021-10" db="EMBL/GenBank/DDBJ databases">
        <title>Tropical sea cucumber genome reveals ecological adaptation and Cuvierian tubules defense mechanism.</title>
        <authorList>
            <person name="Chen T."/>
        </authorList>
    </citation>
    <scope>NUCLEOTIDE SEQUENCE</scope>
    <source>
        <strain evidence="1">Nanhai2018</strain>
        <tissue evidence="1">Muscle</tissue>
    </source>
</reference>
<dbReference type="PANTHER" id="PTHR47331:SF1">
    <property type="entry name" value="GAG-LIKE PROTEIN"/>
    <property type="match status" value="1"/>
</dbReference>
<evidence type="ECO:0008006" key="3">
    <source>
        <dbReference type="Google" id="ProtNLM"/>
    </source>
</evidence>
<proteinExistence type="predicted"/>
<dbReference type="AlphaFoldDB" id="A0A9Q0YI91"/>
<keyword evidence="2" id="KW-1185">Reference proteome</keyword>
<evidence type="ECO:0000313" key="2">
    <source>
        <dbReference type="Proteomes" id="UP001152320"/>
    </source>
</evidence>
<dbReference type="InterPro" id="IPR043502">
    <property type="entry name" value="DNA/RNA_pol_sf"/>
</dbReference>
<evidence type="ECO:0000313" key="1">
    <source>
        <dbReference type="EMBL" id="KAJ8021855.1"/>
    </source>
</evidence>
<dbReference type="SUPFAM" id="SSF56672">
    <property type="entry name" value="DNA/RNA polymerases"/>
    <property type="match status" value="1"/>
</dbReference>
<sequence length="231" mass="26205">MDESVELVNGHYSMGLPWRYPEVALPNNRSMALKRLSSLKKRLEGDSELHHKYVDTMSDYIDKGYAECIQGEGRTKAVWYLPHHPVLHPQKPGKVRVVFDCAAQWKGHSLNGHLLQGPDLSNSLIGVLLRFREGPIAVAADVESMFHQVRVSTKDCDALRFLWWRDGDITQEPVDHRMLVHLFGATSSPSCAGYALRKTADDNRCNYDNNVIETIHKNFYVDDCPEICGRA</sequence>
<organism evidence="1 2">
    <name type="scientific">Holothuria leucospilota</name>
    <name type="common">Black long sea cucumber</name>
    <name type="synonym">Mertensiothuria leucospilota</name>
    <dbReference type="NCBI Taxonomy" id="206669"/>
    <lineage>
        <taxon>Eukaryota</taxon>
        <taxon>Metazoa</taxon>
        <taxon>Echinodermata</taxon>
        <taxon>Eleutherozoa</taxon>
        <taxon>Echinozoa</taxon>
        <taxon>Holothuroidea</taxon>
        <taxon>Aspidochirotacea</taxon>
        <taxon>Aspidochirotida</taxon>
        <taxon>Holothuriidae</taxon>
        <taxon>Holothuria</taxon>
    </lineage>
</organism>
<accession>A0A9Q0YI91</accession>
<dbReference type="Proteomes" id="UP001152320">
    <property type="component" value="Chromosome 21"/>
</dbReference>
<dbReference type="OrthoDB" id="10052339at2759"/>